<dbReference type="InterPro" id="IPR003598">
    <property type="entry name" value="Ig_sub2"/>
</dbReference>
<evidence type="ECO:0000259" key="5">
    <source>
        <dbReference type="PROSITE" id="PS50835"/>
    </source>
</evidence>
<dbReference type="EMBL" id="SKCS01000008">
    <property type="protein sequence ID" value="TNN21321.1"/>
    <property type="molecule type" value="Genomic_DNA"/>
</dbReference>
<gene>
    <name evidence="6" type="ORF">EWB00_010480</name>
</gene>
<name>A0A4Z2DXQ1_SCHJA</name>
<keyword evidence="3" id="KW-0677">Repeat</keyword>
<evidence type="ECO:0000313" key="7">
    <source>
        <dbReference type="Proteomes" id="UP000311919"/>
    </source>
</evidence>
<dbReference type="InterPro" id="IPR019791">
    <property type="entry name" value="Haem_peroxidase_animal"/>
</dbReference>
<dbReference type="InterPro" id="IPR001611">
    <property type="entry name" value="Leu-rich_rpt"/>
</dbReference>
<accession>A0A4Z2DXQ1</accession>
<dbReference type="Gene3D" id="2.60.40.10">
    <property type="entry name" value="Immunoglobulins"/>
    <property type="match status" value="2"/>
</dbReference>
<dbReference type="CDD" id="cd00096">
    <property type="entry name" value="Ig"/>
    <property type="match status" value="1"/>
</dbReference>
<dbReference type="InterPro" id="IPR003591">
    <property type="entry name" value="Leu-rich_rpt_typical-subtyp"/>
</dbReference>
<dbReference type="SMART" id="SM00408">
    <property type="entry name" value="IGc2"/>
    <property type="match status" value="2"/>
</dbReference>
<dbReference type="PROSITE" id="PS51450">
    <property type="entry name" value="LRR"/>
    <property type="match status" value="1"/>
</dbReference>
<dbReference type="SUPFAM" id="SSF48113">
    <property type="entry name" value="Heme-dependent peroxidases"/>
    <property type="match status" value="1"/>
</dbReference>
<keyword evidence="2" id="KW-0732">Signal</keyword>
<dbReference type="InterPro" id="IPR027876">
    <property type="entry name" value="DUF4550"/>
</dbReference>
<sequence>MSISSHASEWSSFSTLPYIIHSAPHANLLNKHSKSYADDDEASGDEKHITDVILTFVIAIDPEKLLNKEPVVTRPKSFHSGSSSSAKGHNNFMYFHLEYSLLNKDNFLFSTDVVVFSKNIAKIYPNNCSSKLTKPCEFNNTLWIIWTEQIPIIITDEIIIDFWNLTQNGGIRIKCWDQRDKCSIQTRFDRPRSVNSDNKPSEDNLKDDIKLTEFQSVINALNSYCKHSMNLQMNSSNVDSVTKKCEKTLQPIIKSRTKYMNTFNQSCSSKMKVLSAGQSSLKTDKIQDFIDRWGSCCLVLQTGHLFRINPPRWIVARKPVTCTNYTSLDKPPLSSMVLELDNNFKDILVGIQLSNSLMSTRQRQKFQPIILTIDRLHNLPVTPYRNYDEMRNICEPIRLVTNFSNFWNHQSREYIQDKDIYMDEVQVILTYNIPVPYLRELLQTLPIIIDVYDRVCYKDEVNEVKQSSEYGLFCTEPDDDKIGKVQSNLKTNVFSLDCLNQNNCKHNCKTSSPTGRVNLDLSELIWLKCTKMKQKLPILPISESDLDLFKDYRFTNKNPRSIPRSYIGYVDSQCELFIEIEININIDQLLQIDTTPENTQIVERMAFILEKPEKSDMDECPRRCVCMGQTIRCQNVGFRTIPQLPNIVPSPDGGVLEYLTVVENSILRLEKASFEGHLDLLRLELYSNQIVWISVEAFIGLPMLKVLVLRSNRLAYLPQDVFTPVYTLEELDLSNNQLKHLPFSIEGLIYLKRLSLGDNQIHCPCELVDFSLSLMYVESKSSRVTCYSPPQVRNIRLSDLADRLRTLVNQTRLLGYQALSDPERNKNMYSESYQRPYGYWPWPHCPRKDFGGMTPKLLTASDKDYETHDPTSNNVINNSPTQDNVVYSENRAPTLAVQLKNVKVVAGEVARFICRSEPDVVSQITWILPVKATRYIRLYRRRQILEITEAHDYHEGSYICVLSNSYGVVTSEGILQLVQPTKPTIIEAPPADDNAVAEHSILDLRCTAKGLPKPYISWVWQKETLPLQLVTGGRYIVRSHSTEINSLQFQFQNNLSIYATDKYILAENEKTETMSILLIRNVTTEDAHGRYTCYVANRLGSARVSTVIRVLTDKSHQVASVSEIQDNETTENEEINYKSSNIKSDDGDDLVKEIIEKARKRIETAIRKTADRLRDTGRRRSSADIASLFRQPNRAALELAKAAEVYEAAIDEVTSILRQRNQKHFEFNKTETIPDEFKEHDEIDPNSHDTYGVELNTDQLAIIAQLSGCQSSQQVDPCSRQLCFHLRYRSIDGTCNNLNHPRWGAALVPFRRLLPPKYENGMNTPIGWSSTKLYFGYPKPSARLVSRELLGNASLMVELSKIVEAHNKQMKMKKVHANSTISTSINKNEAYSMNLNYANDQITDNSYVDKKLFDEDDKFSGMLMQWGQFLDHDLDFTPVDASTSRFSDGLGCNETCVNDPPCFPILVPPNDPRIKHRCIGFARSSATCGSGSTSILLGKPRYREQLNQITAFIDASNVYGSDDFENSQLRETLFDEGKMREGMPTEAGKFLLPFNIRGQ</sequence>
<dbReference type="SMART" id="SM00409">
    <property type="entry name" value="IG"/>
    <property type="match status" value="2"/>
</dbReference>
<dbReference type="GO" id="GO:0020037">
    <property type="term" value="F:heme binding"/>
    <property type="evidence" value="ECO:0007669"/>
    <property type="project" value="InterPro"/>
</dbReference>
<feature type="domain" description="Ig-like" evidence="5">
    <location>
        <begin position="893"/>
        <end position="976"/>
    </location>
</feature>
<evidence type="ECO:0000313" key="6">
    <source>
        <dbReference type="EMBL" id="TNN21321.1"/>
    </source>
</evidence>
<dbReference type="InterPro" id="IPR037120">
    <property type="entry name" value="Haem_peroxidase_sf_animal"/>
</dbReference>
<protein>
    <submittedName>
        <fullName evidence="6">Peroxidasin</fullName>
    </submittedName>
</protein>
<dbReference type="InterPro" id="IPR010255">
    <property type="entry name" value="Haem_peroxidase_sf"/>
</dbReference>
<feature type="non-terminal residue" evidence="6">
    <location>
        <position position="1559"/>
    </location>
</feature>
<dbReference type="GO" id="GO:0005615">
    <property type="term" value="C:extracellular space"/>
    <property type="evidence" value="ECO:0007669"/>
    <property type="project" value="TreeGrafter"/>
</dbReference>
<evidence type="ECO:0000256" key="2">
    <source>
        <dbReference type="ARBA" id="ARBA00022729"/>
    </source>
</evidence>
<dbReference type="SUPFAM" id="SSF52058">
    <property type="entry name" value="L domain-like"/>
    <property type="match status" value="1"/>
</dbReference>
<proteinExistence type="predicted"/>
<dbReference type="Gene3D" id="1.10.640.10">
    <property type="entry name" value="Haem peroxidase domain superfamily, animal type"/>
    <property type="match status" value="1"/>
</dbReference>
<comment type="caution">
    <text evidence="6">The sequence shown here is derived from an EMBL/GenBank/DDBJ whole genome shotgun (WGS) entry which is preliminary data.</text>
</comment>
<dbReference type="PROSITE" id="PS50292">
    <property type="entry name" value="PEROXIDASE_3"/>
    <property type="match status" value="1"/>
</dbReference>
<dbReference type="InterPro" id="IPR032675">
    <property type="entry name" value="LRR_dom_sf"/>
</dbReference>
<dbReference type="STRING" id="6182.A0A4Z2DXQ1"/>
<dbReference type="Pfam" id="PF13855">
    <property type="entry name" value="LRR_8"/>
    <property type="match status" value="1"/>
</dbReference>
<dbReference type="OrthoDB" id="823504at2759"/>
<dbReference type="Pfam" id="PF03098">
    <property type="entry name" value="An_peroxidase"/>
    <property type="match status" value="2"/>
</dbReference>
<dbReference type="PANTHER" id="PTHR11475">
    <property type="entry name" value="OXIDASE/PEROXIDASE"/>
    <property type="match status" value="1"/>
</dbReference>
<dbReference type="InterPro" id="IPR013783">
    <property type="entry name" value="Ig-like_fold"/>
</dbReference>
<dbReference type="GO" id="GO:0004601">
    <property type="term" value="F:peroxidase activity"/>
    <property type="evidence" value="ECO:0007669"/>
    <property type="project" value="InterPro"/>
</dbReference>
<evidence type="ECO:0000256" key="3">
    <source>
        <dbReference type="ARBA" id="ARBA00022737"/>
    </source>
</evidence>
<dbReference type="GO" id="GO:0006979">
    <property type="term" value="P:response to oxidative stress"/>
    <property type="evidence" value="ECO:0007669"/>
    <property type="project" value="InterPro"/>
</dbReference>
<dbReference type="SUPFAM" id="SSF48726">
    <property type="entry name" value="Immunoglobulin"/>
    <property type="match status" value="2"/>
</dbReference>
<dbReference type="InterPro" id="IPR007110">
    <property type="entry name" value="Ig-like_dom"/>
</dbReference>
<dbReference type="InterPro" id="IPR036179">
    <property type="entry name" value="Ig-like_dom_sf"/>
</dbReference>
<dbReference type="SMART" id="SM00369">
    <property type="entry name" value="LRR_TYP"/>
    <property type="match status" value="2"/>
</dbReference>
<dbReference type="PROSITE" id="PS50835">
    <property type="entry name" value="IG_LIKE"/>
    <property type="match status" value="2"/>
</dbReference>
<organism evidence="6 7">
    <name type="scientific">Schistosoma japonicum</name>
    <name type="common">Blood fluke</name>
    <dbReference type="NCBI Taxonomy" id="6182"/>
    <lineage>
        <taxon>Eukaryota</taxon>
        <taxon>Metazoa</taxon>
        <taxon>Spiralia</taxon>
        <taxon>Lophotrochozoa</taxon>
        <taxon>Platyhelminthes</taxon>
        <taxon>Trematoda</taxon>
        <taxon>Digenea</taxon>
        <taxon>Strigeidida</taxon>
        <taxon>Schistosomatoidea</taxon>
        <taxon>Schistosomatidae</taxon>
        <taxon>Schistosoma</taxon>
    </lineage>
</organism>
<reference evidence="6 7" key="1">
    <citation type="submission" date="2019-03" db="EMBL/GenBank/DDBJ databases">
        <title>An improved genome assembly of the fluke Schistosoma japonicum.</title>
        <authorList>
            <person name="Hu W."/>
            <person name="Luo F."/>
            <person name="Yin M."/>
            <person name="Mo X."/>
            <person name="Sun C."/>
            <person name="Wu Q."/>
            <person name="Zhu B."/>
            <person name="Xiang M."/>
            <person name="Wang J."/>
            <person name="Wang Y."/>
            <person name="Zhang T."/>
            <person name="Xu B."/>
            <person name="Zheng H."/>
            <person name="Feng Z."/>
        </authorList>
    </citation>
    <scope>NUCLEOTIDE SEQUENCE [LARGE SCALE GENOMIC DNA]</scope>
    <source>
        <strain evidence="6">HuSjv2</strain>
        <tissue evidence="6">Worms</tissue>
    </source>
</reference>
<dbReference type="InterPro" id="IPR003599">
    <property type="entry name" value="Ig_sub"/>
</dbReference>
<keyword evidence="4" id="KW-1015">Disulfide bond</keyword>
<evidence type="ECO:0000256" key="4">
    <source>
        <dbReference type="ARBA" id="ARBA00023157"/>
    </source>
</evidence>
<evidence type="ECO:0000256" key="1">
    <source>
        <dbReference type="ARBA" id="ARBA00022614"/>
    </source>
</evidence>
<dbReference type="Pfam" id="PF15084">
    <property type="entry name" value="DUF4550"/>
    <property type="match status" value="1"/>
</dbReference>
<dbReference type="Proteomes" id="UP000311919">
    <property type="component" value="Unassembled WGS sequence"/>
</dbReference>
<dbReference type="PANTHER" id="PTHR11475:SF58">
    <property type="entry name" value="PEROXIDASIN"/>
    <property type="match status" value="1"/>
</dbReference>
<feature type="domain" description="Ig-like" evidence="5">
    <location>
        <begin position="983"/>
        <end position="1105"/>
    </location>
</feature>
<keyword evidence="1" id="KW-0433">Leucine-rich repeat</keyword>
<keyword evidence="7" id="KW-1185">Reference proteome</keyword>
<dbReference type="Pfam" id="PF13927">
    <property type="entry name" value="Ig_3"/>
    <property type="match status" value="1"/>
</dbReference>
<dbReference type="Gene3D" id="3.80.10.10">
    <property type="entry name" value="Ribonuclease Inhibitor"/>
    <property type="match status" value="1"/>
</dbReference>